<evidence type="ECO:0000313" key="1">
    <source>
        <dbReference type="EMBL" id="GLY64162.1"/>
    </source>
</evidence>
<evidence type="ECO:0000313" key="2">
    <source>
        <dbReference type="Proteomes" id="UP001165136"/>
    </source>
</evidence>
<dbReference type="SUPFAM" id="SSF51182">
    <property type="entry name" value="RmlC-like cupins"/>
    <property type="match status" value="1"/>
</dbReference>
<dbReference type="RefSeq" id="WP_285485861.1">
    <property type="nucleotide sequence ID" value="NZ_BSTI01000001.1"/>
</dbReference>
<dbReference type="Gene3D" id="2.60.120.10">
    <property type="entry name" value="Jelly Rolls"/>
    <property type="match status" value="1"/>
</dbReference>
<accession>A0A9W6VE62</accession>
<dbReference type="InterPro" id="IPR011051">
    <property type="entry name" value="RmlC_Cupin_sf"/>
</dbReference>
<reference evidence="1" key="1">
    <citation type="submission" date="2023-03" db="EMBL/GenBank/DDBJ databases">
        <title>Amycolatopsis taiwanensis NBRC 103393.</title>
        <authorList>
            <person name="Ichikawa N."/>
            <person name="Sato H."/>
            <person name="Tonouchi N."/>
        </authorList>
    </citation>
    <scope>NUCLEOTIDE SEQUENCE</scope>
    <source>
        <strain evidence="1">NBRC 103393</strain>
    </source>
</reference>
<dbReference type="InterPro" id="IPR014710">
    <property type="entry name" value="RmlC-like_jellyroll"/>
</dbReference>
<evidence type="ECO:0008006" key="3">
    <source>
        <dbReference type="Google" id="ProtNLM"/>
    </source>
</evidence>
<sequence length="107" mass="11080">MSLLNADGSPVLLTRASDAEMIDVGATKMALLADADTSGGVINANRARIAPGSAGAPPHFHASSAEIFFVLGGSLRALAGDRVVTLDSQDRFDNHFIDSPHWPPSGP</sequence>
<dbReference type="AlphaFoldDB" id="A0A9W6VE62"/>
<keyword evidence="2" id="KW-1185">Reference proteome</keyword>
<gene>
    <name evidence="1" type="ORF">Atai01_07810</name>
</gene>
<comment type="caution">
    <text evidence="1">The sequence shown here is derived from an EMBL/GenBank/DDBJ whole genome shotgun (WGS) entry which is preliminary data.</text>
</comment>
<name>A0A9W6VE62_9PSEU</name>
<dbReference type="Proteomes" id="UP001165136">
    <property type="component" value="Unassembled WGS sequence"/>
</dbReference>
<dbReference type="EMBL" id="BSTI01000001">
    <property type="protein sequence ID" value="GLY64162.1"/>
    <property type="molecule type" value="Genomic_DNA"/>
</dbReference>
<protein>
    <recommendedName>
        <fullName evidence="3">Cupin domain-containing protein</fullName>
    </recommendedName>
</protein>
<organism evidence="1 2">
    <name type="scientific">Amycolatopsis taiwanensis</name>
    <dbReference type="NCBI Taxonomy" id="342230"/>
    <lineage>
        <taxon>Bacteria</taxon>
        <taxon>Bacillati</taxon>
        <taxon>Actinomycetota</taxon>
        <taxon>Actinomycetes</taxon>
        <taxon>Pseudonocardiales</taxon>
        <taxon>Pseudonocardiaceae</taxon>
        <taxon>Amycolatopsis</taxon>
    </lineage>
</organism>
<proteinExistence type="predicted"/>